<organism evidence="2 3">
    <name type="scientific">Mycena rosella</name>
    <name type="common">Pink bonnet</name>
    <name type="synonym">Agaricus rosellus</name>
    <dbReference type="NCBI Taxonomy" id="1033263"/>
    <lineage>
        <taxon>Eukaryota</taxon>
        <taxon>Fungi</taxon>
        <taxon>Dikarya</taxon>
        <taxon>Basidiomycota</taxon>
        <taxon>Agaricomycotina</taxon>
        <taxon>Agaricomycetes</taxon>
        <taxon>Agaricomycetidae</taxon>
        <taxon>Agaricales</taxon>
        <taxon>Marasmiineae</taxon>
        <taxon>Mycenaceae</taxon>
        <taxon>Mycena</taxon>
    </lineage>
</organism>
<sequence length="391" mass="42809">MAATATGCMARTSASTQSTIQSAPFFLLRRITRLGRRLGDVLLARPPLYNNKNGRVPLPHAPIALRVARRYGTTRGGRVWITIVSVGTVRVSNLKNLYDLLAYRPQQPLAFWIHEVNTDVRKLYLPSGANDILVVRLRLAPGIRDPSASRTTGLAFRVAQPADLATVNVEDSASMREVNLGPRIRLACSGYIKKHQRTLRQAHTASRAARPSHAAHMLTGILCPIRATQPLLHVLFKARGRPCNLSLRAIVIVVSRIESDRGRCPTFARRNPRRKSLPGASDVRPRAAAIRTKIDRRWCAQYSRSADAGSMRRAIPTRAGPPPSAPILWAAPAQPRSAAMLPARGPLPSSALCARPRRQRSVAISRCSNLRGRDGRVAASVAPARRIDGAR</sequence>
<dbReference type="AlphaFoldDB" id="A0AAD7D2M5"/>
<gene>
    <name evidence="2" type="ORF">B0H17DRAFT_1140329</name>
</gene>
<dbReference type="Proteomes" id="UP001221757">
    <property type="component" value="Unassembled WGS sequence"/>
</dbReference>
<evidence type="ECO:0000256" key="1">
    <source>
        <dbReference type="SAM" id="MobiDB-lite"/>
    </source>
</evidence>
<name>A0AAD7D2M5_MYCRO</name>
<evidence type="ECO:0000313" key="2">
    <source>
        <dbReference type="EMBL" id="KAJ7675252.1"/>
    </source>
</evidence>
<feature type="region of interest" description="Disordered" evidence="1">
    <location>
        <begin position="265"/>
        <end position="285"/>
    </location>
</feature>
<dbReference type="EMBL" id="JARKIE010000150">
    <property type="protein sequence ID" value="KAJ7675252.1"/>
    <property type="molecule type" value="Genomic_DNA"/>
</dbReference>
<evidence type="ECO:0000313" key="3">
    <source>
        <dbReference type="Proteomes" id="UP001221757"/>
    </source>
</evidence>
<protein>
    <submittedName>
        <fullName evidence="2">Uncharacterized protein</fullName>
    </submittedName>
</protein>
<keyword evidence="3" id="KW-1185">Reference proteome</keyword>
<accession>A0AAD7D2M5</accession>
<proteinExistence type="predicted"/>
<reference evidence="2" key="1">
    <citation type="submission" date="2023-03" db="EMBL/GenBank/DDBJ databases">
        <title>Massive genome expansion in bonnet fungi (Mycena s.s.) driven by repeated elements and novel gene families across ecological guilds.</title>
        <authorList>
            <consortium name="Lawrence Berkeley National Laboratory"/>
            <person name="Harder C.B."/>
            <person name="Miyauchi S."/>
            <person name="Viragh M."/>
            <person name="Kuo A."/>
            <person name="Thoen E."/>
            <person name="Andreopoulos B."/>
            <person name="Lu D."/>
            <person name="Skrede I."/>
            <person name="Drula E."/>
            <person name="Henrissat B."/>
            <person name="Morin E."/>
            <person name="Kohler A."/>
            <person name="Barry K."/>
            <person name="LaButti K."/>
            <person name="Morin E."/>
            <person name="Salamov A."/>
            <person name="Lipzen A."/>
            <person name="Mereny Z."/>
            <person name="Hegedus B."/>
            <person name="Baldrian P."/>
            <person name="Stursova M."/>
            <person name="Weitz H."/>
            <person name="Taylor A."/>
            <person name="Grigoriev I.V."/>
            <person name="Nagy L.G."/>
            <person name="Martin F."/>
            <person name="Kauserud H."/>
        </authorList>
    </citation>
    <scope>NUCLEOTIDE SEQUENCE</scope>
    <source>
        <strain evidence="2">CBHHK067</strain>
    </source>
</reference>
<comment type="caution">
    <text evidence="2">The sequence shown here is derived from an EMBL/GenBank/DDBJ whole genome shotgun (WGS) entry which is preliminary data.</text>
</comment>